<sequence length="67" mass="7285">MSAPERWITTSGCNQTIASLQAFLDALRADGAPEDEPIYTVRRGTLDPADHCTVHRARIPNPPKGTP</sequence>
<reference evidence="1 2" key="1">
    <citation type="submission" date="2018-03" db="EMBL/GenBank/DDBJ databases">
        <title>Characteristics and genome of n-alkane degrading marine bacteria Gordonia iterans isolated from crude oil contaminated in Tae-an, South Korea.</title>
        <authorList>
            <person name="Lee S.-S."/>
            <person name="Kim H."/>
        </authorList>
    </citation>
    <scope>NUCLEOTIDE SEQUENCE [LARGE SCALE GENOMIC DNA]</scope>
    <source>
        <strain evidence="1 2">Co17</strain>
    </source>
</reference>
<dbReference type="EMBL" id="CP027433">
    <property type="protein sequence ID" value="AVL98906.1"/>
    <property type="molecule type" value="Genomic_DNA"/>
</dbReference>
<organism evidence="1 2">
    <name type="scientific">Gordonia iterans</name>
    <dbReference type="NCBI Taxonomy" id="1004901"/>
    <lineage>
        <taxon>Bacteria</taxon>
        <taxon>Bacillati</taxon>
        <taxon>Actinomycetota</taxon>
        <taxon>Actinomycetes</taxon>
        <taxon>Mycobacteriales</taxon>
        <taxon>Gordoniaceae</taxon>
        <taxon>Gordonia</taxon>
    </lineage>
</organism>
<dbReference type="AlphaFoldDB" id="A0A2S0KB52"/>
<evidence type="ECO:0000313" key="1">
    <source>
        <dbReference type="EMBL" id="AVL98906.1"/>
    </source>
</evidence>
<dbReference type="Proteomes" id="UP000239814">
    <property type="component" value="Chromosome"/>
</dbReference>
<proteinExistence type="predicted"/>
<evidence type="ECO:0000313" key="2">
    <source>
        <dbReference type="Proteomes" id="UP000239814"/>
    </source>
</evidence>
<protein>
    <submittedName>
        <fullName evidence="1">Uncharacterized protein</fullName>
    </submittedName>
</protein>
<name>A0A2S0KB52_9ACTN</name>
<accession>A0A2S0KB52</accession>
<keyword evidence="2" id="KW-1185">Reference proteome</keyword>
<gene>
    <name evidence="1" type="ORF">C6V83_00040</name>
</gene>
<dbReference type="KEGG" id="git:C6V83_00040"/>
<dbReference type="RefSeq" id="WP_105940655.1">
    <property type="nucleotide sequence ID" value="NZ_CP027433.1"/>
</dbReference>